<evidence type="ECO:0000256" key="6">
    <source>
        <dbReference type="PIRSR" id="PIRSR601382-1"/>
    </source>
</evidence>
<dbReference type="HOGENOM" id="CLU_003818_0_0_1"/>
<dbReference type="Proteomes" id="UP000053259">
    <property type="component" value="Unassembled WGS sequence"/>
</dbReference>
<dbReference type="AlphaFoldDB" id="A0A0D2BCM5"/>
<evidence type="ECO:0000256" key="9">
    <source>
        <dbReference type="RuleBase" id="RU361193"/>
    </source>
</evidence>
<evidence type="ECO:0000313" key="11">
    <source>
        <dbReference type="Proteomes" id="UP000053259"/>
    </source>
</evidence>
<feature type="active site" evidence="6">
    <location>
        <position position="331"/>
    </location>
</feature>
<dbReference type="EMBL" id="KN847529">
    <property type="protein sequence ID" value="KIW09139.1"/>
    <property type="molecule type" value="Genomic_DNA"/>
</dbReference>
<feature type="active site" description="Proton donor" evidence="6">
    <location>
        <position position="443"/>
    </location>
</feature>
<evidence type="ECO:0000256" key="3">
    <source>
        <dbReference type="ARBA" id="ARBA00007658"/>
    </source>
</evidence>
<evidence type="ECO:0000256" key="4">
    <source>
        <dbReference type="ARBA" id="ARBA00022801"/>
    </source>
</evidence>
<dbReference type="EC" id="3.2.1.-" evidence="9"/>
<dbReference type="GO" id="GO:0004571">
    <property type="term" value="F:mannosyl-oligosaccharide 1,2-alpha-mannosidase activity"/>
    <property type="evidence" value="ECO:0007669"/>
    <property type="project" value="InterPro"/>
</dbReference>
<comment type="similarity">
    <text evidence="3 9">Belongs to the glycosyl hydrolase 47 family.</text>
</comment>
<dbReference type="InterPro" id="IPR001382">
    <property type="entry name" value="Glyco_hydro_47"/>
</dbReference>
<dbReference type="GeneID" id="27308049"/>
<keyword evidence="5 8" id="KW-1015">Disulfide bond</keyword>
<evidence type="ECO:0000256" key="1">
    <source>
        <dbReference type="ARBA" id="ARBA00001913"/>
    </source>
</evidence>
<dbReference type="PRINTS" id="PR00747">
    <property type="entry name" value="GLYHDRLASE47"/>
</dbReference>
<evidence type="ECO:0000256" key="2">
    <source>
        <dbReference type="ARBA" id="ARBA00004922"/>
    </source>
</evidence>
<dbReference type="UniPathway" id="UPA00378"/>
<reference evidence="10 11" key="1">
    <citation type="submission" date="2015-01" db="EMBL/GenBank/DDBJ databases">
        <title>The Genome Sequence of Ochroconis gallopava CBS43764.</title>
        <authorList>
            <consortium name="The Broad Institute Genomics Platform"/>
            <person name="Cuomo C."/>
            <person name="de Hoog S."/>
            <person name="Gorbushina A."/>
            <person name="Stielow B."/>
            <person name="Teixiera M."/>
            <person name="Abouelleil A."/>
            <person name="Chapman S.B."/>
            <person name="Priest M."/>
            <person name="Young S.K."/>
            <person name="Wortman J."/>
            <person name="Nusbaum C."/>
            <person name="Birren B."/>
        </authorList>
    </citation>
    <scope>NUCLEOTIDE SEQUENCE [LARGE SCALE GENOMIC DNA]</scope>
    <source>
        <strain evidence="10 11">CBS 43764</strain>
    </source>
</reference>
<comment type="pathway">
    <text evidence="2">Protein modification; protein glycosylation.</text>
</comment>
<feature type="binding site" evidence="7">
    <location>
        <position position="568"/>
    </location>
    <ligand>
        <name>Ca(2+)</name>
        <dbReference type="ChEBI" id="CHEBI:29108"/>
    </ligand>
</feature>
<protein>
    <recommendedName>
        <fullName evidence="9">alpha-1,2-Mannosidase</fullName>
        <ecNumber evidence="9">3.2.1.-</ecNumber>
    </recommendedName>
</protein>
<dbReference type="GO" id="GO:0036503">
    <property type="term" value="P:ERAD pathway"/>
    <property type="evidence" value="ECO:0007669"/>
    <property type="project" value="UniProtKB-ARBA"/>
</dbReference>
<organism evidence="10 11">
    <name type="scientific">Verruconis gallopava</name>
    <dbReference type="NCBI Taxonomy" id="253628"/>
    <lineage>
        <taxon>Eukaryota</taxon>
        <taxon>Fungi</taxon>
        <taxon>Dikarya</taxon>
        <taxon>Ascomycota</taxon>
        <taxon>Pezizomycotina</taxon>
        <taxon>Dothideomycetes</taxon>
        <taxon>Pleosporomycetidae</taxon>
        <taxon>Venturiales</taxon>
        <taxon>Sympoventuriaceae</taxon>
        <taxon>Verruconis</taxon>
    </lineage>
</organism>
<dbReference type="Pfam" id="PF01532">
    <property type="entry name" value="Glyco_hydro_47"/>
    <property type="match status" value="1"/>
</dbReference>
<feature type="active site" evidence="6">
    <location>
        <position position="482"/>
    </location>
</feature>
<keyword evidence="7" id="KW-0479">Metal-binding</keyword>
<dbReference type="GO" id="GO:0005783">
    <property type="term" value="C:endoplasmic reticulum"/>
    <property type="evidence" value="ECO:0007669"/>
    <property type="project" value="TreeGrafter"/>
</dbReference>
<evidence type="ECO:0000256" key="5">
    <source>
        <dbReference type="ARBA" id="ARBA00023157"/>
    </source>
</evidence>
<keyword evidence="7" id="KW-0106">Calcium</keyword>
<evidence type="ECO:0000256" key="7">
    <source>
        <dbReference type="PIRSR" id="PIRSR601382-2"/>
    </source>
</evidence>
<comment type="cofactor">
    <cofactor evidence="1 7">
        <name>Ca(2+)</name>
        <dbReference type="ChEBI" id="CHEBI:29108"/>
    </cofactor>
</comment>
<dbReference type="GO" id="GO:0005975">
    <property type="term" value="P:carbohydrate metabolic process"/>
    <property type="evidence" value="ECO:0007669"/>
    <property type="project" value="InterPro"/>
</dbReference>
<dbReference type="InParanoid" id="A0A0D2BCM5"/>
<dbReference type="GO" id="GO:0005509">
    <property type="term" value="F:calcium ion binding"/>
    <property type="evidence" value="ECO:0007669"/>
    <property type="project" value="InterPro"/>
</dbReference>
<proteinExistence type="inferred from homology"/>
<dbReference type="InterPro" id="IPR036026">
    <property type="entry name" value="Seven-hairpin_glycosidases"/>
</dbReference>
<dbReference type="GO" id="GO:0016020">
    <property type="term" value="C:membrane"/>
    <property type="evidence" value="ECO:0007669"/>
    <property type="project" value="InterPro"/>
</dbReference>
<feature type="disulfide bond" evidence="8">
    <location>
        <begin position="400"/>
        <end position="429"/>
    </location>
</feature>
<dbReference type="OrthoDB" id="8118055at2759"/>
<dbReference type="InterPro" id="IPR012341">
    <property type="entry name" value="6hp_glycosidase-like_sf"/>
</dbReference>
<accession>A0A0D2BCM5</accession>
<dbReference type="SUPFAM" id="SSF48225">
    <property type="entry name" value="Seven-hairpin glycosidases"/>
    <property type="match status" value="1"/>
</dbReference>
<sequence length="578" mass="66061">MLYTRRSTLTAVAISLLLFYLVANRRTVLPLSLLLRSPRIHLTWETCPNVPPSYPLGWSHKPTFDWRGIEIKNPVRSLTRLPTSRPSRIPRIQYPFAGGEEKRLIELDERREAVKKVFLRGWNTYRSKAWLHDELRPLSGYWKDNFGGWGATLFDNLDTLWIMGLDDEFEEAVYAAVDISLDPEDARENSINMFETTIRHLGGLLAAYDLTDCTYPQLLDKAMELGAMIYASYDTPNHMPVTRWRVHQYNQQQLVSENGIIAELASASLEFTRLSQLTGDMRYYDIVERITKLLAQQQSKTQLPGMFPIAVGTREEDLTKGETFSFGAMADSAFEYFSKTWQLLNGRDRRYQTLFEGAMNAASSHLLFRPSVPDHADILFSGNYHAVSGELDLQVQHLGCFTGGMYLLGGKLFGNASHLDIGRKLTNGCVWAYQNAPLGIMPEILQVPACPSFEPCEYDTENETRSAPFLRVLDARYNLRPEAVESVFYAYRITGDPRYQDVAWDMFQAIENNTATEFGNAAIQNVTDPAVTHIDSMESFWMSETLKYLYLIFSDPAYISLDEWVFNTEAHPFRLPRV</sequence>
<evidence type="ECO:0000313" key="10">
    <source>
        <dbReference type="EMBL" id="KIW09139.1"/>
    </source>
</evidence>
<keyword evidence="9" id="KW-0326">Glycosidase</keyword>
<evidence type="ECO:0000256" key="8">
    <source>
        <dbReference type="PIRSR" id="PIRSR601382-3"/>
    </source>
</evidence>
<dbReference type="RefSeq" id="XP_016219008.1">
    <property type="nucleotide sequence ID" value="XM_016352751.1"/>
</dbReference>
<feature type="active site" description="Proton donor" evidence="6">
    <location>
        <position position="195"/>
    </location>
</feature>
<keyword evidence="11" id="KW-1185">Reference proteome</keyword>
<dbReference type="VEuPathDB" id="FungiDB:PV09_00076"/>
<dbReference type="STRING" id="253628.A0A0D2BCM5"/>
<dbReference type="PANTHER" id="PTHR11742:SF89">
    <property type="entry name" value="ALPHA-1,2-MANNOSIDASE"/>
    <property type="match status" value="1"/>
</dbReference>
<dbReference type="FunFam" id="1.50.10.10:FF:000037">
    <property type="entry name" value="alpha-1,2-Mannosidase"/>
    <property type="match status" value="1"/>
</dbReference>
<dbReference type="Gene3D" id="1.50.10.10">
    <property type="match status" value="1"/>
</dbReference>
<gene>
    <name evidence="10" type="ORF">PV09_00076</name>
</gene>
<dbReference type="PANTHER" id="PTHR11742">
    <property type="entry name" value="MANNOSYL-OLIGOSACCHARIDE ALPHA-1,2-MANNOSIDASE-RELATED"/>
    <property type="match status" value="1"/>
</dbReference>
<name>A0A0D2BCM5_9PEZI</name>
<dbReference type="InterPro" id="IPR050749">
    <property type="entry name" value="Glycosyl_Hydrolase_47"/>
</dbReference>
<keyword evidence="4 9" id="KW-0378">Hydrolase</keyword>